<organism evidence="2 3">
    <name type="scientific">Noviluteimonas lactosilytica</name>
    <dbReference type="NCBI Taxonomy" id="2888523"/>
    <lineage>
        <taxon>Bacteria</taxon>
        <taxon>Pseudomonadati</taxon>
        <taxon>Pseudomonadota</taxon>
        <taxon>Gammaproteobacteria</taxon>
        <taxon>Lysobacterales</taxon>
        <taxon>Lysobacteraceae</taxon>
        <taxon>Noviluteimonas</taxon>
    </lineage>
</organism>
<dbReference type="PROSITE" id="PS51257">
    <property type="entry name" value="PROKAR_LIPOPROTEIN"/>
    <property type="match status" value="1"/>
</dbReference>
<feature type="chain" id="PRO_5046033473" description="Lipoprotein" evidence="1">
    <location>
        <begin position="22"/>
        <end position="128"/>
    </location>
</feature>
<evidence type="ECO:0008006" key="4">
    <source>
        <dbReference type="Google" id="ProtNLM"/>
    </source>
</evidence>
<dbReference type="EMBL" id="JAJGAK010000001">
    <property type="protein sequence ID" value="MCC8361898.1"/>
    <property type="molecule type" value="Genomic_DNA"/>
</dbReference>
<reference evidence="2" key="1">
    <citation type="submission" date="2021-10" db="EMBL/GenBank/DDBJ databases">
        <authorList>
            <person name="Lyu M."/>
            <person name="Wang X."/>
            <person name="Meng X."/>
            <person name="Xu K."/>
        </authorList>
    </citation>
    <scope>NUCLEOTIDE SEQUENCE</scope>
    <source>
        <strain evidence="2">A6</strain>
    </source>
</reference>
<accession>A0ABS8JEA9</accession>
<comment type="caution">
    <text evidence="2">The sequence shown here is derived from an EMBL/GenBank/DDBJ whole genome shotgun (WGS) entry which is preliminary data.</text>
</comment>
<keyword evidence="1" id="KW-0732">Signal</keyword>
<protein>
    <recommendedName>
        <fullName evidence="4">Lipoprotein</fullName>
    </recommendedName>
</protein>
<name>A0ABS8JEA9_9GAMM</name>
<proteinExistence type="predicted"/>
<sequence length="128" mass="13662">MKGYKPAVFVPLLLVAACSIAAQPGVSSEEAALAVLEKRLSAENLYPDGCIQIFPETAEQEGAAAPARFDFAVHEKHGDGCPGDPGTSPVRDRFAVEAETGSLLWMDFTSGDYVAFEEREKILSAGEE</sequence>
<dbReference type="Proteomes" id="UP001165293">
    <property type="component" value="Unassembled WGS sequence"/>
</dbReference>
<dbReference type="RefSeq" id="WP_230525543.1">
    <property type="nucleotide sequence ID" value="NZ_JAJGAK010000001.1"/>
</dbReference>
<keyword evidence="3" id="KW-1185">Reference proteome</keyword>
<feature type="signal peptide" evidence="1">
    <location>
        <begin position="1"/>
        <end position="21"/>
    </location>
</feature>
<gene>
    <name evidence="2" type="ORF">LK996_02210</name>
</gene>
<evidence type="ECO:0000313" key="2">
    <source>
        <dbReference type="EMBL" id="MCC8361898.1"/>
    </source>
</evidence>
<evidence type="ECO:0000256" key="1">
    <source>
        <dbReference type="SAM" id="SignalP"/>
    </source>
</evidence>
<evidence type="ECO:0000313" key="3">
    <source>
        <dbReference type="Proteomes" id="UP001165293"/>
    </source>
</evidence>